<proteinExistence type="predicted"/>
<evidence type="ECO:0000313" key="1">
    <source>
        <dbReference type="EMBL" id="DBA54912.1"/>
    </source>
</evidence>
<protein>
    <submittedName>
        <fullName evidence="1">Uncharacterized protein</fullName>
    </submittedName>
</protein>
<sequence>MELKDFIKETILQIIAGVKNAQEEVIQFGAYVSPMFIKSDRLDTIVTTDGSKDVNVEVVNFDISVTESSSETGTKEGKIGISVIRAGGKNEKETENVSVNRISFSVPIVLPGQAFTKTKQVGFVTPPIRRDNRY</sequence>
<dbReference type="EMBL" id="BK068089">
    <property type="protein sequence ID" value="DBA54912.1"/>
    <property type="molecule type" value="Genomic_DNA"/>
</dbReference>
<reference evidence="1" key="1">
    <citation type="journal article" date="2023" name="Microbiome">
        <title>Phages are unrecognized players in the ecology of the oral pathogen Porphyromonas gingivalis.</title>
        <authorList>
            <person name="Matrishin C.B."/>
            <person name="Haase E.M."/>
            <person name="Dewhirst F.E."/>
            <person name="Mark Welch J.L."/>
            <person name="Miranda-Sanchez F."/>
            <person name="Chen T."/>
            <person name="MacFarland D.C."/>
            <person name="Kauffman K.M."/>
        </authorList>
    </citation>
    <scope>NUCLEOTIDE SEQUENCE</scope>
</reference>
<name>A0AAT9J801_9CAUD</name>
<reference evidence="1" key="2">
    <citation type="submission" date="2024-05" db="EMBL/GenBank/DDBJ databases">
        <authorList>
            <person name="Matrishin C.B."/>
            <person name="Kauffman K.M."/>
        </authorList>
    </citation>
    <scope>NUCLEOTIDE SEQUENCE</scope>
</reference>
<organism evidence="1">
    <name type="scientific">Porphyromonas phage phage006a_EM3</name>
    <dbReference type="NCBI Taxonomy" id="3154098"/>
    <lineage>
        <taxon>Viruses</taxon>
        <taxon>Duplodnaviria</taxon>
        <taxon>Heunggongvirae</taxon>
        <taxon>Uroviricota</taxon>
        <taxon>Caudoviricetes</taxon>
        <taxon>Alisviridae</taxon>
        <taxon>Honmavirus</taxon>
        <taxon>Honmavirus pging00B</taxon>
    </lineage>
</organism>
<accession>A0AAT9J801</accession>